<feature type="transmembrane region" description="Helical" evidence="2">
    <location>
        <begin position="172"/>
        <end position="190"/>
    </location>
</feature>
<dbReference type="Proteomes" id="UP000054859">
    <property type="component" value="Unassembled WGS sequence"/>
</dbReference>
<accession>A0A0W0R6G1</accession>
<dbReference type="Proteomes" id="UP000281170">
    <property type="component" value="Chromosome"/>
</dbReference>
<evidence type="ECO:0000256" key="2">
    <source>
        <dbReference type="SAM" id="Phobius"/>
    </source>
</evidence>
<keyword evidence="2" id="KW-1133">Transmembrane helix</keyword>
<dbReference type="OrthoDB" id="5649918at2"/>
<gene>
    <name evidence="3" type="ORF">Lade_1292</name>
    <name evidence="4" type="ORF">NCTC12735_00004</name>
</gene>
<keyword evidence="2" id="KW-0472">Membrane</keyword>
<organism evidence="3 5">
    <name type="scientific">Legionella adelaidensis</name>
    <dbReference type="NCBI Taxonomy" id="45056"/>
    <lineage>
        <taxon>Bacteria</taxon>
        <taxon>Pseudomonadati</taxon>
        <taxon>Pseudomonadota</taxon>
        <taxon>Gammaproteobacteria</taxon>
        <taxon>Legionellales</taxon>
        <taxon>Legionellaceae</taxon>
        <taxon>Legionella</taxon>
    </lineage>
</organism>
<keyword evidence="2" id="KW-0812">Transmembrane</keyword>
<dbReference type="AlphaFoldDB" id="A0A0W0R6G1"/>
<protein>
    <submittedName>
        <fullName evidence="3">Dot/Icm secretion system substrate</fullName>
    </submittedName>
</protein>
<sequence length="213" mass="22901">MRILQHLKDGLTKMFGTGTGSVKSSVQDFVGDFVIRSTVNRLKSGILSYLGENTATPPASPTAQEDQSVDTAVTAPGEQGSHTLMSKLMANLSEPVKKAAKQMVEQADNTLLKVGGEIAEGLKQTAREKVEKINADDVLLSLARILNASSEPAKADQVQSNPQMNIEAAKQFFGWALLVIGLLLIANGLGDMAQQEKLRDEVQEPQREPALAF</sequence>
<proteinExistence type="predicted"/>
<evidence type="ECO:0000313" key="4">
    <source>
        <dbReference type="EMBL" id="VEH81023.1"/>
    </source>
</evidence>
<evidence type="ECO:0000313" key="5">
    <source>
        <dbReference type="Proteomes" id="UP000054859"/>
    </source>
</evidence>
<evidence type="ECO:0000313" key="6">
    <source>
        <dbReference type="Proteomes" id="UP000281170"/>
    </source>
</evidence>
<reference evidence="3 5" key="1">
    <citation type="submission" date="2015-11" db="EMBL/GenBank/DDBJ databases">
        <title>Identification of large and diverse effector repertoires of 38 Legionella species.</title>
        <authorList>
            <person name="Burstein D."/>
            <person name="Amaro F."/>
            <person name="Zusman T."/>
            <person name="Lifshitz Z."/>
            <person name="Cohen O."/>
            <person name="Gilbert J.A."/>
            <person name="Pupko T."/>
            <person name="Shuman H.A."/>
            <person name="Segal G."/>
        </authorList>
    </citation>
    <scope>NUCLEOTIDE SEQUENCE [LARGE SCALE GENOMIC DNA]</scope>
    <source>
        <strain evidence="3 5">1762-AUS-E</strain>
    </source>
</reference>
<evidence type="ECO:0000256" key="1">
    <source>
        <dbReference type="SAM" id="MobiDB-lite"/>
    </source>
</evidence>
<feature type="region of interest" description="Disordered" evidence="1">
    <location>
        <begin position="53"/>
        <end position="77"/>
    </location>
</feature>
<dbReference type="KEGG" id="ladl:NCTC12735_00004"/>
<dbReference type="EMBL" id="LR134410">
    <property type="protein sequence ID" value="VEH81023.1"/>
    <property type="molecule type" value="Genomic_DNA"/>
</dbReference>
<dbReference type="RefSeq" id="WP_058462291.1">
    <property type="nucleotide sequence ID" value="NZ_CAAAHS010000010.1"/>
</dbReference>
<dbReference type="PATRIC" id="fig|45056.6.peg.1334"/>
<feature type="compositionally biased region" description="Polar residues" evidence="1">
    <location>
        <begin position="53"/>
        <end position="71"/>
    </location>
</feature>
<evidence type="ECO:0000313" key="3">
    <source>
        <dbReference type="EMBL" id="KTC66634.1"/>
    </source>
</evidence>
<name>A0A0W0R6G1_9GAMM</name>
<keyword evidence="5" id="KW-1185">Reference proteome</keyword>
<reference evidence="4 6" key="2">
    <citation type="submission" date="2018-12" db="EMBL/GenBank/DDBJ databases">
        <authorList>
            <consortium name="Pathogen Informatics"/>
        </authorList>
    </citation>
    <scope>NUCLEOTIDE SEQUENCE [LARGE SCALE GENOMIC DNA]</scope>
    <source>
        <strain evidence="4 6">NCTC12735</strain>
    </source>
</reference>
<dbReference type="EMBL" id="LNKA01000001">
    <property type="protein sequence ID" value="KTC66634.1"/>
    <property type="molecule type" value="Genomic_DNA"/>
</dbReference>